<feature type="transmembrane region" description="Helical" evidence="1">
    <location>
        <begin position="153"/>
        <end position="177"/>
    </location>
</feature>
<dbReference type="EMBL" id="CATOUU010000697">
    <property type="protein sequence ID" value="CAI9942004.1"/>
    <property type="molecule type" value="Genomic_DNA"/>
</dbReference>
<feature type="transmembrane region" description="Helical" evidence="1">
    <location>
        <begin position="100"/>
        <end position="124"/>
    </location>
</feature>
<evidence type="ECO:0000256" key="1">
    <source>
        <dbReference type="SAM" id="Phobius"/>
    </source>
</evidence>
<dbReference type="AlphaFoldDB" id="A0AA86PX11"/>
<evidence type="ECO:0000313" key="2">
    <source>
        <dbReference type="EMBL" id="CAI9942004.1"/>
    </source>
</evidence>
<evidence type="ECO:0000313" key="4">
    <source>
        <dbReference type="Proteomes" id="UP001642409"/>
    </source>
</evidence>
<dbReference type="EMBL" id="CAXDID020000030">
    <property type="protein sequence ID" value="CAL5993587.1"/>
    <property type="molecule type" value="Genomic_DNA"/>
</dbReference>
<comment type="caution">
    <text evidence="2">The sequence shown here is derived from an EMBL/GenBank/DDBJ whole genome shotgun (WGS) entry which is preliminary data.</text>
</comment>
<evidence type="ECO:0000313" key="3">
    <source>
        <dbReference type="EMBL" id="CAL5993587.1"/>
    </source>
</evidence>
<keyword evidence="4" id="KW-1185">Reference proteome</keyword>
<reference evidence="3 4" key="2">
    <citation type="submission" date="2024-07" db="EMBL/GenBank/DDBJ databases">
        <authorList>
            <person name="Akdeniz Z."/>
        </authorList>
    </citation>
    <scope>NUCLEOTIDE SEQUENCE [LARGE SCALE GENOMIC DNA]</scope>
</reference>
<name>A0AA86PX11_9EUKA</name>
<protein>
    <submittedName>
        <fullName evidence="3">Hypothetical_protein</fullName>
    </submittedName>
</protein>
<gene>
    <name evidence="3" type="ORF">HINF_LOCUS13139</name>
    <name evidence="2" type="ORF">HINF_LOCUS29649</name>
</gene>
<keyword evidence="1" id="KW-0472">Membrane</keyword>
<keyword evidence="1" id="KW-0812">Transmembrane</keyword>
<reference evidence="2" key="1">
    <citation type="submission" date="2023-06" db="EMBL/GenBank/DDBJ databases">
        <authorList>
            <person name="Kurt Z."/>
        </authorList>
    </citation>
    <scope>NUCLEOTIDE SEQUENCE</scope>
</reference>
<organism evidence="2">
    <name type="scientific">Hexamita inflata</name>
    <dbReference type="NCBI Taxonomy" id="28002"/>
    <lineage>
        <taxon>Eukaryota</taxon>
        <taxon>Metamonada</taxon>
        <taxon>Diplomonadida</taxon>
        <taxon>Hexamitidae</taxon>
        <taxon>Hexamitinae</taxon>
        <taxon>Hexamita</taxon>
    </lineage>
</organism>
<feature type="transmembrane region" description="Helical" evidence="1">
    <location>
        <begin position="12"/>
        <end position="36"/>
    </location>
</feature>
<sequence length="194" mass="22168">MPCYKNRNLSLLVELNVFCLLFIAIGIMLCCEMYNYEHEAISMPYNSDVLEFTRRNVDVYMFAGAGSVLVMLGMFGLIFQTNFNWKELDFSVINCKKKTCIFVQLFVLLLVFMAVGCVFCIVPYKHTYEQYYQVPAKLRLLAYTEMQTNVPLYLGPGIALLLVGGFGLIFTGTLLYLSKKDRSEEESIVASSQR</sequence>
<accession>A0AA86PX11</accession>
<proteinExistence type="predicted"/>
<dbReference type="Proteomes" id="UP001642409">
    <property type="component" value="Unassembled WGS sequence"/>
</dbReference>
<feature type="transmembrane region" description="Helical" evidence="1">
    <location>
        <begin position="59"/>
        <end position="79"/>
    </location>
</feature>
<keyword evidence="1" id="KW-1133">Transmembrane helix</keyword>